<dbReference type="Gene3D" id="3.30.420.40">
    <property type="match status" value="2"/>
</dbReference>
<dbReference type="PIRSF" id="PIRSF000538">
    <property type="entry name" value="GlpK"/>
    <property type="match status" value="1"/>
</dbReference>
<keyword evidence="6" id="KW-0119">Carbohydrate metabolism</keyword>
<dbReference type="PANTHER" id="PTHR43435">
    <property type="entry name" value="RIBULOKINASE"/>
    <property type="match status" value="1"/>
</dbReference>
<dbReference type="InterPro" id="IPR018483">
    <property type="entry name" value="Carb_kinase_FGGY_CS"/>
</dbReference>
<feature type="domain" description="Carbohydrate kinase FGGY C-terminal" evidence="9">
    <location>
        <begin position="264"/>
        <end position="454"/>
    </location>
</feature>
<dbReference type="InterPro" id="IPR005929">
    <property type="entry name" value="Ribulokinase"/>
</dbReference>
<evidence type="ECO:0000313" key="11">
    <source>
        <dbReference type="Proteomes" id="UP000654345"/>
    </source>
</evidence>
<dbReference type="CDD" id="cd07781">
    <property type="entry name" value="ASKHA_NBD_FGGY_L-RBK"/>
    <property type="match status" value="1"/>
</dbReference>
<comment type="similarity">
    <text evidence="7">Belongs to the FGGY kinase family.</text>
</comment>
<evidence type="ECO:0000259" key="9">
    <source>
        <dbReference type="Pfam" id="PF02782"/>
    </source>
</evidence>
<dbReference type="PROSITE" id="PS00445">
    <property type="entry name" value="FGGY_KINASES_2"/>
    <property type="match status" value="1"/>
</dbReference>
<feature type="domain" description="Carbohydrate kinase FGGY N-terminal" evidence="8">
    <location>
        <begin position="6"/>
        <end position="254"/>
    </location>
</feature>
<organism evidence="10 11">
    <name type="scientific">Ktedonobacter robiniae</name>
    <dbReference type="NCBI Taxonomy" id="2778365"/>
    <lineage>
        <taxon>Bacteria</taxon>
        <taxon>Bacillati</taxon>
        <taxon>Chloroflexota</taxon>
        <taxon>Ktedonobacteria</taxon>
        <taxon>Ktedonobacterales</taxon>
        <taxon>Ktedonobacteraceae</taxon>
        <taxon>Ktedonobacter</taxon>
    </lineage>
</organism>
<keyword evidence="11" id="KW-1185">Reference proteome</keyword>
<keyword evidence="4" id="KW-0067">ATP-binding</keyword>
<reference evidence="10 11" key="1">
    <citation type="journal article" date="2021" name="Int. J. Syst. Evol. Microbiol.">
        <title>Reticulibacter mediterranei gen. nov., sp. nov., within the new family Reticulibacteraceae fam. nov., and Ktedonospora formicarum gen. nov., sp. nov., Ktedonobacter robiniae sp. nov., Dictyobacter formicarum sp. nov. and Dictyobacter arantiisoli sp. nov., belonging to the class Ktedonobacteria.</title>
        <authorList>
            <person name="Yabe S."/>
            <person name="Zheng Y."/>
            <person name="Wang C.M."/>
            <person name="Sakai Y."/>
            <person name="Abe K."/>
            <person name="Yokota A."/>
            <person name="Donadio S."/>
            <person name="Cavaletti L."/>
            <person name="Monciardini P."/>
        </authorList>
    </citation>
    <scope>NUCLEOTIDE SEQUENCE [LARGE SCALE GENOMIC DNA]</scope>
    <source>
        <strain evidence="10 11">SOSP1-30</strain>
    </source>
</reference>
<evidence type="ECO:0000256" key="7">
    <source>
        <dbReference type="RuleBase" id="RU003733"/>
    </source>
</evidence>
<evidence type="ECO:0000256" key="1">
    <source>
        <dbReference type="ARBA" id="ARBA00022679"/>
    </source>
</evidence>
<evidence type="ECO:0000256" key="3">
    <source>
        <dbReference type="ARBA" id="ARBA00022777"/>
    </source>
</evidence>
<protein>
    <submittedName>
        <fullName evidence="10">Carbohydrate kinase</fullName>
    </submittedName>
</protein>
<dbReference type="Pfam" id="PF02782">
    <property type="entry name" value="FGGY_C"/>
    <property type="match status" value="1"/>
</dbReference>
<dbReference type="PANTHER" id="PTHR43435:SF4">
    <property type="entry name" value="FGGY CARBOHYDRATE KINASE DOMAIN-CONTAINING PROTEIN"/>
    <property type="match status" value="1"/>
</dbReference>
<evidence type="ECO:0000313" key="10">
    <source>
        <dbReference type="EMBL" id="GHO60074.1"/>
    </source>
</evidence>
<dbReference type="SUPFAM" id="SSF53067">
    <property type="entry name" value="Actin-like ATPase domain"/>
    <property type="match status" value="2"/>
</dbReference>
<proteinExistence type="inferred from homology"/>
<evidence type="ECO:0000259" key="8">
    <source>
        <dbReference type="Pfam" id="PF00370"/>
    </source>
</evidence>
<dbReference type="Pfam" id="PF00370">
    <property type="entry name" value="FGGY_N"/>
    <property type="match status" value="1"/>
</dbReference>
<keyword evidence="5" id="KW-0054">Arabinose catabolism</keyword>
<keyword evidence="2" id="KW-0547">Nucleotide-binding</keyword>
<dbReference type="RefSeq" id="WP_201376254.1">
    <property type="nucleotide sequence ID" value="NZ_BNJG01000004.1"/>
</dbReference>
<dbReference type="Proteomes" id="UP000654345">
    <property type="component" value="Unassembled WGS sequence"/>
</dbReference>
<keyword evidence="3 7" id="KW-0418">Kinase</keyword>
<dbReference type="InterPro" id="IPR000577">
    <property type="entry name" value="Carb_kinase_FGGY"/>
</dbReference>
<evidence type="ECO:0000256" key="5">
    <source>
        <dbReference type="ARBA" id="ARBA00022935"/>
    </source>
</evidence>
<sequence>MSEDLVIGIDAGTAGMRAGLFNLRGQPRGFCDQSYPTRYPQPGWAEQQPSDWWRALVQVVRGCLEISQARPEQVIGLAVDAPCNILFTDQNGEPLSASLIWMDLRATAQAQMLSMTGDPVLRYCGGDVPAEWPVPKALWLKQQQFKSWEQAAYLVEQMSWLTHRLTGVLAIPLNSAAAKWHYRTAADADSPTGWPERLLVEVGLEDLPEKVPGQPLAMGAKAGELTRQAAGELGLPAGIAVAMSGIDAHAGMLGLNVLAPGKLALITGTSTCQLAQSARPVFDHGLWGPFQDAVMTGEWTLEAGQASTGGTVRWLLDTLGGALPVGEERYAAADAAASAISPGAEGLVLLDFWQGSRTPIKDPRARGTIWGLTPAHGPGHLLRAVYEGTAYGNRHILDKLNELGVATRQIVACGGGTRSSLWLQVLADVAGLPITLTTVPDAVALGSAICAAVGAGAFTDLRSASQAMVHPGQVVEPNPGVRAIYDEGYARYRATYAALAPLFQQG</sequence>
<keyword evidence="1 7" id="KW-0808">Transferase</keyword>
<evidence type="ECO:0000256" key="6">
    <source>
        <dbReference type="ARBA" id="ARBA00023277"/>
    </source>
</evidence>
<dbReference type="InterPro" id="IPR018485">
    <property type="entry name" value="FGGY_C"/>
</dbReference>
<evidence type="ECO:0000256" key="4">
    <source>
        <dbReference type="ARBA" id="ARBA00022840"/>
    </source>
</evidence>
<dbReference type="InterPro" id="IPR043129">
    <property type="entry name" value="ATPase_NBD"/>
</dbReference>
<evidence type="ECO:0000256" key="2">
    <source>
        <dbReference type="ARBA" id="ARBA00022741"/>
    </source>
</evidence>
<dbReference type="GO" id="GO:0016301">
    <property type="term" value="F:kinase activity"/>
    <property type="evidence" value="ECO:0007669"/>
    <property type="project" value="UniProtKB-KW"/>
</dbReference>
<name>A0ABQ3V4H0_9CHLR</name>
<dbReference type="EMBL" id="BNJG01000004">
    <property type="protein sequence ID" value="GHO60074.1"/>
    <property type="molecule type" value="Genomic_DNA"/>
</dbReference>
<dbReference type="InterPro" id="IPR018484">
    <property type="entry name" value="FGGY_N"/>
</dbReference>
<accession>A0ABQ3V4H0</accession>
<gene>
    <name evidence="10" type="ORF">KSB_85490</name>
</gene>
<comment type="caution">
    <text evidence="10">The sequence shown here is derived from an EMBL/GenBank/DDBJ whole genome shotgun (WGS) entry which is preliminary data.</text>
</comment>